<dbReference type="AlphaFoldDB" id="A0A328BSN5"/>
<evidence type="ECO:0000256" key="1">
    <source>
        <dbReference type="SAM" id="Phobius"/>
    </source>
</evidence>
<dbReference type="EMBL" id="QHKM01000001">
    <property type="protein sequence ID" value="RAK70117.1"/>
    <property type="molecule type" value="Genomic_DNA"/>
</dbReference>
<gene>
    <name evidence="2" type="ORF">DLM85_04495</name>
</gene>
<name>A0A328BSN5_9BACT</name>
<evidence type="ECO:0000313" key="2">
    <source>
        <dbReference type="EMBL" id="RAK70117.1"/>
    </source>
</evidence>
<protein>
    <submittedName>
        <fullName evidence="2">Uncharacterized protein</fullName>
    </submittedName>
</protein>
<accession>A0A328BSN5</accession>
<keyword evidence="1" id="KW-1133">Transmembrane helix</keyword>
<feature type="transmembrane region" description="Helical" evidence="1">
    <location>
        <begin position="32"/>
        <end position="52"/>
    </location>
</feature>
<reference evidence="3" key="1">
    <citation type="submission" date="2018-05" db="EMBL/GenBank/DDBJ databases">
        <authorList>
            <person name="Nie L."/>
        </authorList>
    </citation>
    <scope>NUCLEOTIDE SEQUENCE [LARGE SCALE GENOMIC DNA]</scope>
    <source>
        <strain evidence="3">NL</strain>
    </source>
</reference>
<keyword evidence="3" id="KW-1185">Reference proteome</keyword>
<proteinExistence type="predicted"/>
<organism evidence="2 3">
    <name type="scientific">Hymenobacter edaphi</name>
    <dbReference type="NCBI Taxonomy" id="2211146"/>
    <lineage>
        <taxon>Bacteria</taxon>
        <taxon>Pseudomonadati</taxon>
        <taxon>Bacteroidota</taxon>
        <taxon>Cytophagia</taxon>
        <taxon>Cytophagales</taxon>
        <taxon>Hymenobacteraceae</taxon>
        <taxon>Hymenobacter</taxon>
    </lineage>
</organism>
<dbReference type="Proteomes" id="UP000248553">
    <property type="component" value="Unassembled WGS sequence"/>
</dbReference>
<keyword evidence="1" id="KW-0472">Membrane</keyword>
<evidence type="ECO:0000313" key="3">
    <source>
        <dbReference type="Proteomes" id="UP000248553"/>
    </source>
</evidence>
<comment type="caution">
    <text evidence="2">The sequence shown here is derived from an EMBL/GenBank/DDBJ whole genome shotgun (WGS) entry which is preliminary data.</text>
</comment>
<sequence>MRGLVNIGNGLLLVVAWLLLLPVLHFSLVTGLAPAIAGVLFLGVTLVMVAVFRASIAGPAVWRKMLPVGVAVLCFIGSYRAVERVVQPRTQQNGTPRRYYSSEKNP</sequence>
<keyword evidence="1" id="KW-0812">Transmembrane</keyword>
<feature type="transmembrane region" description="Helical" evidence="1">
    <location>
        <begin position="7"/>
        <end position="26"/>
    </location>
</feature>